<evidence type="ECO:0000256" key="4">
    <source>
        <dbReference type="ARBA" id="ARBA00022723"/>
    </source>
</evidence>
<evidence type="ECO:0000256" key="6">
    <source>
        <dbReference type="ARBA" id="ARBA00022833"/>
    </source>
</evidence>
<dbReference type="InterPro" id="IPR024079">
    <property type="entry name" value="MetalloPept_cat_dom_sf"/>
</dbReference>
<evidence type="ECO:0000256" key="8">
    <source>
        <dbReference type="SAM" id="SignalP"/>
    </source>
</evidence>
<keyword evidence="7" id="KW-0482">Metalloprotease</keyword>
<feature type="chain" id="PRO_5005487484" evidence="8">
    <location>
        <begin position="24"/>
        <end position="708"/>
    </location>
</feature>
<sequence length="708" mass="81871">MYMEHSILMLFFFLIQRQLIVLGTVEERICRTEECLTAAKRILLNMNASVSPCEDFYEFSCGGFVKRVQIPDNKNEISSFSLVHDKLFELIKDILELDSIENEPKSFYLARNYYKACMNKSAIESLGLKPMEKVIKDLGGWPLRQGKSWNESSYLWYDKLRILRGKGLPINQFFSLNVGSDLKNHTRLRISLDQPGFNLHSAYLKKGDADEGVKAYFNYMVEIALLFGGKFNASMDEMFEVLKFENKLANITIPNEQRRNLSKMYHVMTIEELSQMDPSTRWLDCINNILRVTKVNVTQEIIVYSPSYFKDFAMLIRKTPIRVQANFLIWSVISSSMSYLNEEARHIQFKYIQKLTGAKTMSERWKTCVGETKSRLGIHIGSMYVRQYFPEKAKTAAQSIVSYIKKEFEKLLRQNKWSDEETKAKALKKVKAMHENIGYPNEILNNTVIDILYEGLDLGESTYFENVHSLFKWTMDYVFLKIENEIKSYDWTDLVTPTVVNAFYNPLTNSINIPAGILQGNFFSLHRPNYLNFGAIGMAIGHEITHGFDDTGRQFNFEGDLFDWWNPSTKLKFINKTKCIIEEYGDFAYPKLNTTVNGVNTLGENIADNGGLKVAYRAYASWLNQTSFPEPLLPGLNFTEKQLFWISNANLWCTKIRGKTLEQKIRRDVHTPAMFRVLGAFSNMVKFAEDFQCPIGSPMNPKIKCEVW</sequence>
<protein>
    <submittedName>
        <fullName evidence="11">Membrane metalloendopeptidaselike 1like [Megachile rotundata]</fullName>
    </submittedName>
</protein>
<dbReference type="OrthoDB" id="6475849at2759"/>
<dbReference type="InterPro" id="IPR000718">
    <property type="entry name" value="Peptidase_M13"/>
</dbReference>
<comment type="cofactor">
    <cofactor evidence="1">
        <name>Zn(2+)</name>
        <dbReference type="ChEBI" id="CHEBI:29105"/>
    </cofactor>
</comment>
<dbReference type="PANTHER" id="PTHR11733">
    <property type="entry name" value="ZINC METALLOPROTEASE FAMILY M13 NEPRILYSIN-RELATED"/>
    <property type="match status" value="1"/>
</dbReference>
<keyword evidence="6" id="KW-0862">Zinc</keyword>
<evidence type="ECO:0000256" key="7">
    <source>
        <dbReference type="ARBA" id="ARBA00023049"/>
    </source>
</evidence>
<feature type="signal peptide" evidence="8">
    <location>
        <begin position="1"/>
        <end position="23"/>
    </location>
</feature>
<name>A0A0K2T4W0_LEPSM</name>
<dbReference type="PANTHER" id="PTHR11733:SF224">
    <property type="entry name" value="NEPRILYSIN-2"/>
    <property type="match status" value="1"/>
</dbReference>
<dbReference type="GO" id="GO:0005886">
    <property type="term" value="C:plasma membrane"/>
    <property type="evidence" value="ECO:0007669"/>
    <property type="project" value="TreeGrafter"/>
</dbReference>
<evidence type="ECO:0000256" key="5">
    <source>
        <dbReference type="ARBA" id="ARBA00022801"/>
    </source>
</evidence>
<dbReference type="Gene3D" id="1.10.1380.10">
    <property type="entry name" value="Neutral endopeptidase , domain2"/>
    <property type="match status" value="1"/>
</dbReference>
<evidence type="ECO:0000259" key="9">
    <source>
        <dbReference type="Pfam" id="PF01431"/>
    </source>
</evidence>
<organism evidence="11">
    <name type="scientific">Lepeophtheirus salmonis</name>
    <name type="common">Salmon louse</name>
    <name type="synonym">Caligus salmonis</name>
    <dbReference type="NCBI Taxonomy" id="72036"/>
    <lineage>
        <taxon>Eukaryota</taxon>
        <taxon>Metazoa</taxon>
        <taxon>Ecdysozoa</taxon>
        <taxon>Arthropoda</taxon>
        <taxon>Crustacea</taxon>
        <taxon>Multicrustacea</taxon>
        <taxon>Hexanauplia</taxon>
        <taxon>Copepoda</taxon>
        <taxon>Siphonostomatoida</taxon>
        <taxon>Caligidae</taxon>
        <taxon>Lepeophtheirus</taxon>
    </lineage>
</organism>
<dbReference type="GO" id="GO:0046872">
    <property type="term" value="F:metal ion binding"/>
    <property type="evidence" value="ECO:0007669"/>
    <property type="project" value="UniProtKB-KW"/>
</dbReference>
<dbReference type="GO" id="GO:0004222">
    <property type="term" value="F:metalloendopeptidase activity"/>
    <property type="evidence" value="ECO:0007669"/>
    <property type="project" value="InterPro"/>
</dbReference>
<comment type="similarity">
    <text evidence="2">Belongs to the peptidase M13 family.</text>
</comment>
<feature type="domain" description="Peptidase M13 N-terminal" evidence="10">
    <location>
        <begin position="52"/>
        <end position="440"/>
    </location>
</feature>
<reference evidence="11" key="1">
    <citation type="submission" date="2014-05" db="EMBL/GenBank/DDBJ databases">
        <authorList>
            <person name="Chronopoulou M."/>
        </authorList>
    </citation>
    <scope>NUCLEOTIDE SEQUENCE</scope>
    <source>
        <tissue evidence="11">Whole organism</tissue>
    </source>
</reference>
<keyword evidence="5" id="KW-0378">Hydrolase</keyword>
<dbReference type="EMBL" id="HACA01003474">
    <property type="protein sequence ID" value="CDW20835.1"/>
    <property type="molecule type" value="Transcribed_RNA"/>
</dbReference>
<dbReference type="AlphaFoldDB" id="A0A0K2T4W0"/>
<evidence type="ECO:0000256" key="1">
    <source>
        <dbReference type="ARBA" id="ARBA00001947"/>
    </source>
</evidence>
<evidence type="ECO:0000313" key="11">
    <source>
        <dbReference type="EMBL" id="CDW20835.1"/>
    </source>
</evidence>
<dbReference type="Gene3D" id="3.40.390.10">
    <property type="entry name" value="Collagenase (Catalytic Domain)"/>
    <property type="match status" value="1"/>
</dbReference>
<keyword evidence="8" id="KW-0732">Signal</keyword>
<keyword evidence="4" id="KW-0479">Metal-binding</keyword>
<dbReference type="PROSITE" id="PS51885">
    <property type="entry name" value="NEPRILYSIN"/>
    <property type="match status" value="1"/>
</dbReference>
<dbReference type="Pfam" id="PF01431">
    <property type="entry name" value="Peptidase_M13"/>
    <property type="match status" value="1"/>
</dbReference>
<dbReference type="GO" id="GO:0016485">
    <property type="term" value="P:protein processing"/>
    <property type="evidence" value="ECO:0007669"/>
    <property type="project" value="TreeGrafter"/>
</dbReference>
<dbReference type="InterPro" id="IPR018497">
    <property type="entry name" value="Peptidase_M13_C"/>
</dbReference>
<proteinExistence type="inferred from homology"/>
<feature type="domain" description="Peptidase M13 C-terminal" evidence="9">
    <location>
        <begin position="501"/>
        <end position="707"/>
    </location>
</feature>
<dbReference type="PRINTS" id="PR00786">
    <property type="entry name" value="NEPRILYSIN"/>
</dbReference>
<dbReference type="SUPFAM" id="SSF55486">
    <property type="entry name" value="Metalloproteases ('zincins'), catalytic domain"/>
    <property type="match status" value="1"/>
</dbReference>
<dbReference type="CDD" id="cd08662">
    <property type="entry name" value="M13"/>
    <property type="match status" value="1"/>
</dbReference>
<dbReference type="InterPro" id="IPR008753">
    <property type="entry name" value="Peptidase_M13_N"/>
</dbReference>
<evidence type="ECO:0000256" key="2">
    <source>
        <dbReference type="ARBA" id="ARBA00007357"/>
    </source>
</evidence>
<keyword evidence="3" id="KW-0645">Protease</keyword>
<dbReference type="Pfam" id="PF05649">
    <property type="entry name" value="Peptidase_M13_N"/>
    <property type="match status" value="1"/>
</dbReference>
<evidence type="ECO:0000256" key="3">
    <source>
        <dbReference type="ARBA" id="ARBA00022670"/>
    </source>
</evidence>
<accession>A0A0K2T4W0</accession>
<evidence type="ECO:0000259" key="10">
    <source>
        <dbReference type="Pfam" id="PF05649"/>
    </source>
</evidence>
<dbReference type="InterPro" id="IPR042089">
    <property type="entry name" value="Peptidase_M13_dom_2"/>
</dbReference>